<keyword evidence="6 10" id="KW-0720">Serine protease</keyword>
<protein>
    <recommendedName>
        <fullName evidence="9">limulus clotting factor C</fullName>
        <ecNumber evidence="9">3.4.21.84</ecNumber>
    </recommendedName>
</protein>
<dbReference type="InterPro" id="IPR001254">
    <property type="entry name" value="Trypsin_dom"/>
</dbReference>
<reference evidence="15" key="1">
    <citation type="submission" date="2017-02" db="UniProtKB">
        <authorList>
            <consortium name="WormBaseParasite"/>
        </authorList>
    </citation>
    <scope>IDENTIFICATION</scope>
</reference>
<evidence type="ECO:0000256" key="10">
    <source>
        <dbReference type="RuleBase" id="RU363034"/>
    </source>
</evidence>
<dbReference type="Proteomes" id="UP000274131">
    <property type="component" value="Unassembled WGS sequence"/>
</dbReference>
<dbReference type="STRING" id="51028.A0A0N4V017"/>
<keyword evidence="4 10" id="KW-0378">Hydrolase</keyword>
<evidence type="ECO:0000256" key="6">
    <source>
        <dbReference type="ARBA" id="ARBA00022825"/>
    </source>
</evidence>
<evidence type="ECO:0000313" key="14">
    <source>
        <dbReference type="Proteomes" id="UP000274131"/>
    </source>
</evidence>
<dbReference type="PRINTS" id="PR00722">
    <property type="entry name" value="CHYMOTRYPSIN"/>
</dbReference>
<evidence type="ECO:0000256" key="2">
    <source>
        <dbReference type="ARBA" id="ARBA00022670"/>
    </source>
</evidence>
<dbReference type="PROSITE" id="PS50240">
    <property type="entry name" value="TRYPSIN_DOM"/>
    <property type="match status" value="1"/>
</dbReference>
<dbReference type="SUPFAM" id="SSF50494">
    <property type="entry name" value="Trypsin-like serine proteases"/>
    <property type="match status" value="1"/>
</dbReference>
<feature type="domain" description="Peptidase S1" evidence="12">
    <location>
        <begin position="110"/>
        <end position="320"/>
    </location>
</feature>
<evidence type="ECO:0000259" key="12">
    <source>
        <dbReference type="PROSITE" id="PS50240"/>
    </source>
</evidence>
<dbReference type="InterPro" id="IPR043504">
    <property type="entry name" value="Peptidase_S1_PA_chymotrypsin"/>
</dbReference>
<dbReference type="Pfam" id="PF00089">
    <property type="entry name" value="Trypsin"/>
    <property type="match status" value="1"/>
</dbReference>
<dbReference type="PROSITE" id="PS00134">
    <property type="entry name" value="TRYPSIN_HIS"/>
    <property type="match status" value="1"/>
</dbReference>
<evidence type="ECO:0000256" key="9">
    <source>
        <dbReference type="ARBA" id="ARBA00066707"/>
    </source>
</evidence>
<evidence type="ECO:0000256" key="3">
    <source>
        <dbReference type="ARBA" id="ARBA00022729"/>
    </source>
</evidence>
<dbReference type="EC" id="3.4.21.84" evidence="9"/>
<dbReference type="OrthoDB" id="6376138at2759"/>
<dbReference type="InterPro" id="IPR018114">
    <property type="entry name" value="TRYPSIN_HIS"/>
</dbReference>
<dbReference type="GO" id="GO:0042381">
    <property type="term" value="P:hemolymph coagulation"/>
    <property type="evidence" value="ECO:0007669"/>
    <property type="project" value="UniProtKB-KW"/>
</dbReference>
<name>A0A0N4V017_ENTVE</name>
<keyword evidence="5" id="KW-0353">Hemolymph clotting</keyword>
<dbReference type="FunFam" id="2.40.10.10:FF:000120">
    <property type="entry name" value="Putative serine protease"/>
    <property type="match status" value="1"/>
</dbReference>
<comment type="catalytic activity">
    <reaction evidence="8">
        <text>Selective cleavage of 103-Arg-|-Ser-104 and 124-Ile-|-Ile-125 bonds in Limulus clotting factor B to form activated factor B. Cleavage of -Pro-Arg-|-Xaa- bonds in synthetic substrates.</text>
        <dbReference type="EC" id="3.4.21.84"/>
    </reaction>
</comment>
<dbReference type="AlphaFoldDB" id="A0A0N4V017"/>
<dbReference type="InterPro" id="IPR033116">
    <property type="entry name" value="TRYPSIN_SER"/>
</dbReference>
<dbReference type="EMBL" id="UXUI01007478">
    <property type="protein sequence ID" value="VDD87805.1"/>
    <property type="molecule type" value="Genomic_DNA"/>
</dbReference>
<evidence type="ECO:0000313" key="13">
    <source>
        <dbReference type="EMBL" id="VDD87805.1"/>
    </source>
</evidence>
<dbReference type="PROSITE" id="PS00135">
    <property type="entry name" value="TRYPSIN_SER"/>
    <property type="match status" value="1"/>
</dbReference>
<keyword evidence="2 10" id="KW-0645">Protease</keyword>
<accession>A0A0N4V017</accession>
<keyword evidence="1" id="KW-0768">Sushi</keyword>
<feature type="region of interest" description="Disordered" evidence="11">
    <location>
        <begin position="36"/>
        <end position="65"/>
    </location>
</feature>
<evidence type="ECO:0000256" key="7">
    <source>
        <dbReference type="ARBA" id="ARBA00023157"/>
    </source>
</evidence>
<sequence>MKCAKTTGKISCCCSLQQSDALPHNTKFDEEENFLVLRESPVDEQDSQQQKQASDEGSGLEIDESELLSTEFPQKPLSERKSECGQTPIKPEDTRRIVGGPVSKECHLRCGGSLIDPEWILSAGHCVDGYSLFPELFRVKLGVYDYRSENEIGQITAKLKAIHIHPKFGSPKLFSHDLSLIKIAGGPINITDHIQPVCLLRNASRLMEGGKSAYVTGWGATSEDGAVSSKLRQVRVPFLDTEQCQKVYHKELDDSMVCAGKAGVDSCQGDSGGPLVARAEDKRWYQLGVVSWGLGCAQEGYAGVYSKVSNMCDFVEKTTGKKMCK</sequence>
<dbReference type="InterPro" id="IPR001314">
    <property type="entry name" value="Peptidase_S1A"/>
</dbReference>
<keyword evidence="7" id="KW-1015">Disulfide bond</keyword>
<dbReference type="PANTHER" id="PTHR24252:SF7">
    <property type="entry name" value="HYALIN"/>
    <property type="match status" value="1"/>
</dbReference>
<evidence type="ECO:0000313" key="15">
    <source>
        <dbReference type="WBParaSite" id="EVEC_0000324001-mRNA-1"/>
    </source>
</evidence>
<proteinExistence type="predicted"/>
<evidence type="ECO:0000256" key="4">
    <source>
        <dbReference type="ARBA" id="ARBA00022801"/>
    </source>
</evidence>
<evidence type="ECO:0000256" key="8">
    <source>
        <dbReference type="ARBA" id="ARBA00052079"/>
    </source>
</evidence>
<dbReference type="InterPro" id="IPR009003">
    <property type="entry name" value="Peptidase_S1_PA"/>
</dbReference>
<evidence type="ECO:0000256" key="11">
    <source>
        <dbReference type="SAM" id="MobiDB-lite"/>
    </source>
</evidence>
<evidence type="ECO:0000256" key="1">
    <source>
        <dbReference type="ARBA" id="ARBA00022659"/>
    </source>
</evidence>
<dbReference type="SMART" id="SM00020">
    <property type="entry name" value="Tryp_SPc"/>
    <property type="match status" value="1"/>
</dbReference>
<organism evidence="15">
    <name type="scientific">Enterobius vermicularis</name>
    <name type="common">Human pinworm</name>
    <dbReference type="NCBI Taxonomy" id="51028"/>
    <lineage>
        <taxon>Eukaryota</taxon>
        <taxon>Metazoa</taxon>
        <taxon>Ecdysozoa</taxon>
        <taxon>Nematoda</taxon>
        <taxon>Chromadorea</taxon>
        <taxon>Rhabditida</taxon>
        <taxon>Spirurina</taxon>
        <taxon>Oxyuridomorpha</taxon>
        <taxon>Oxyuroidea</taxon>
        <taxon>Oxyuridae</taxon>
        <taxon>Enterobius</taxon>
    </lineage>
</organism>
<reference evidence="13 14" key="2">
    <citation type="submission" date="2018-10" db="EMBL/GenBank/DDBJ databases">
        <authorList>
            <consortium name="Pathogen Informatics"/>
        </authorList>
    </citation>
    <scope>NUCLEOTIDE SEQUENCE [LARGE SCALE GENOMIC DNA]</scope>
</reference>
<keyword evidence="14" id="KW-1185">Reference proteome</keyword>
<dbReference type="GO" id="GO:0004252">
    <property type="term" value="F:serine-type endopeptidase activity"/>
    <property type="evidence" value="ECO:0007669"/>
    <property type="project" value="InterPro"/>
</dbReference>
<gene>
    <name evidence="13" type="ORF">EVEC_LOCUS2948</name>
</gene>
<dbReference type="GO" id="GO:0006508">
    <property type="term" value="P:proteolysis"/>
    <property type="evidence" value="ECO:0007669"/>
    <property type="project" value="UniProtKB-KW"/>
</dbReference>
<dbReference type="Gene3D" id="2.40.10.10">
    <property type="entry name" value="Trypsin-like serine proteases"/>
    <property type="match status" value="2"/>
</dbReference>
<dbReference type="WBParaSite" id="EVEC_0000324001-mRNA-1">
    <property type="protein sequence ID" value="EVEC_0000324001-mRNA-1"/>
    <property type="gene ID" value="EVEC_0000324001"/>
</dbReference>
<dbReference type="PANTHER" id="PTHR24252">
    <property type="entry name" value="ACROSIN-RELATED"/>
    <property type="match status" value="1"/>
</dbReference>
<feature type="region of interest" description="Disordered" evidence="11">
    <location>
        <begin position="77"/>
        <end position="96"/>
    </location>
</feature>
<keyword evidence="3" id="KW-0732">Signal</keyword>
<evidence type="ECO:0000256" key="5">
    <source>
        <dbReference type="ARBA" id="ARBA00022820"/>
    </source>
</evidence>
<dbReference type="CDD" id="cd00190">
    <property type="entry name" value="Tryp_SPc"/>
    <property type="match status" value="1"/>
</dbReference>